<accession>G3MBM5</accession>
<dbReference type="Proteomes" id="UP000009273">
    <property type="component" value="Segment"/>
</dbReference>
<dbReference type="GeneID" id="18563375"/>
<evidence type="ECO:0000313" key="3">
    <source>
        <dbReference type="EMBL" id="AEO93419.1"/>
    </source>
</evidence>
<evidence type="ECO:0000313" key="4">
    <source>
        <dbReference type="Proteomes" id="UP000009273"/>
    </source>
</evidence>
<organism evidence="3 4">
    <name type="scientific">Bacillus phage G</name>
    <dbReference type="NCBI Taxonomy" id="2884420"/>
    <lineage>
        <taxon>Viruses</taxon>
        <taxon>Duplodnaviria</taxon>
        <taxon>Heunggongvirae</taxon>
        <taxon>Uroviricota</taxon>
        <taxon>Caudoviricetes</taxon>
        <taxon>Donellivirus</taxon>
        <taxon>Donellivirus gee</taxon>
    </lineage>
</organism>
<name>G3MBM5_9CAUD</name>
<feature type="region of interest" description="Disordered" evidence="2">
    <location>
        <begin position="149"/>
        <end position="234"/>
    </location>
</feature>
<keyword evidence="4" id="KW-1185">Reference proteome</keyword>
<dbReference type="EMBL" id="JN638751">
    <property type="protein sequence ID" value="AEO93419.1"/>
    <property type="molecule type" value="Genomic_DNA"/>
</dbReference>
<keyword evidence="1" id="KW-0175">Coiled coil</keyword>
<proteinExistence type="predicted"/>
<sequence>MSKKLNWLDKFAQEQAEKQTMKKVASTKKVANQIIVSPEDVPSAEEGSTIEFNGEQFKVVDANFSDEVGPGVVLERAAAYENLQGNPMDVSMGTQSAGMVPASNNGQQYHYDLNNNTQQTYSIEEDAQYGMSSAPATEQQIAGENAVDRTNVPGRYTPSPDLSSANGVATPGMPTAPAPVSVDAPAAAPTTEPAPAAETPVGDTTTTEELTVDETTETPTEDKTEEKENKILSKVKSSLPKKEKKAVSKRTAMNTSIINLASDVSDAIVAETEDVLEDAEETVKQLVPSHLATKALQLLEAELEEEGIEALFDKADSLSKTAGEEEDCTEEEMKEIVKKVAEAVVEDMEKTLAEADETMDEERETLADGEDQFELEAKLKAMVERKLHAKGIYTRFARTAKKAPKKTIAQKIREARKNR</sequence>
<dbReference type="RefSeq" id="YP_009015462.1">
    <property type="nucleotide sequence ID" value="NC_023719.1"/>
</dbReference>
<evidence type="ECO:0000256" key="2">
    <source>
        <dbReference type="SAM" id="MobiDB-lite"/>
    </source>
</evidence>
<dbReference type="KEGG" id="vg:18563375"/>
<gene>
    <name evidence="3" type="primary">159</name>
    <name evidence="3" type="ORF">G_159</name>
</gene>
<evidence type="ECO:0000256" key="1">
    <source>
        <dbReference type="SAM" id="Coils"/>
    </source>
</evidence>
<feature type="compositionally biased region" description="Basic and acidic residues" evidence="2">
    <location>
        <begin position="220"/>
        <end position="231"/>
    </location>
</feature>
<reference evidence="3 4" key="1">
    <citation type="submission" date="2011-09" db="EMBL/GenBank/DDBJ databases">
        <authorList>
            <person name="Pope W.H."/>
            <person name="Pedulla M.L."/>
            <person name="Ford M.E."/>
            <person name="Peebles C.L."/>
            <person name="Hatfull G.H."/>
            <person name="Hendrix R.W."/>
        </authorList>
    </citation>
    <scope>NUCLEOTIDE SEQUENCE [LARGE SCALE GENOMIC DNA]</scope>
    <source>
        <strain evidence="3">G</strain>
    </source>
</reference>
<protein>
    <submittedName>
        <fullName evidence="3">Gp159</fullName>
    </submittedName>
</protein>
<feature type="compositionally biased region" description="Low complexity" evidence="2">
    <location>
        <begin position="178"/>
        <end position="209"/>
    </location>
</feature>
<feature type="coiled-coil region" evidence="1">
    <location>
        <begin position="338"/>
        <end position="372"/>
    </location>
</feature>